<keyword evidence="1" id="KW-0472">Membrane</keyword>
<dbReference type="InterPro" id="IPR019690">
    <property type="entry name" value="DUF2569"/>
</dbReference>
<dbReference type="EMBL" id="CP066075">
    <property type="protein sequence ID" value="QQC64166.1"/>
    <property type="molecule type" value="Genomic_DNA"/>
</dbReference>
<dbReference type="Proteomes" id="UP000595610">
    <property type="component" value="Chromosome 1"/>
</dbReference>
<gene>
    <name evidence="2" type="ORF">I6I06_01280</name>
</gene>
<keyword evidence="1" id="KW-1133">Transmembrane helix</keyword>
<accession>A0A7T4N2Q6</accession>
<keyword evidence="3" id="KW-1185">Reference proteome</keyword>
<evidence type="ECO:0000313" key="2">
    <source>
        <dbReference type="EMBL" id="QQC64166.1"/>
    </source>
</evidence>
<protein>
    <submittedName>
        <fullName evidence="2">DUF2569 domain-containing protein</fullName>
    </submittedName>
</protein>
<dbReference type="RefSeq" id="WP_042322483.1">
    <property type="nucleotide sequence ID" value="NZ_CP066075.1"/>
</dbReference>
<dbReference type="Pfam" id="PF10754">
    <property type="entry name" value="DUF2569"/>
    <property type="match status" value="1"/>
</dbReference>
<reference evidence="2 3" key="1">
    <citation type="submission" date="2020-12" db="EMBL/GenBank/DDBJ databases">
        <title>FDA dAtabase for Regulatory Grade micrObial Sequences (FDA-ARGOS): Supporting development and validation of Infectious Disease Dx tests.</title>
        <authorList>
            <person name="Nelson B."/>
            <person name="Plummer A."/>
            <person name="Tallon L."/>
            <person name="Sadzewicz L."/>
            <person name="Zhao X."/>
            <person name="Boylan J."/>
            <person name="Ott S."/>
            <person name="Bowen H."/>
            <person name="Vavikolanu K."/>
            <person name="Mehta A."/>
            <person name="Aluvathingal J."/>
            <person name="Nadendla S."/>
            <person name="Myers T."/>
            <person name="Yan Y."/>
            <person name="Sichtig H."/>
        </authorList>
    </citation>
    <scope>NUCLEOTIDE SEQUENCE [LARGE SCALE GENOMIC DNA]</scope>
    <source>
        <strain evidence="2 3">FDAARGOS_1049</strain>
    </source>
</reference>
<feature type="transmembrane region" description="Helical" evidence="1">
    <location>
        <begin position="131"/>
        <end position="148"/>
    </location>
</feature>
<dbReference type="AlphaFoldDB" id="A0A7T4N2Q6"/>
<feature type="transmembrane region" description="Helical" evidence="1">
    <location>
        <begin position="100"/>
        <end position="119"/>
    </location>
</feature>
<sequence length="161" mass="17681">MTSTLKPVPRLIGGWLLVALICLAVWVLCTAAAAREPLELMLQWELLAVFARHETHGWYRIVIALTGLDALIGVFTVAGAGWLALLAWRKAARFPAQLQTWLFAILVMRTGAYLFGAYLTDTIGVEIALPVDGFVQAAIAAALGIPYFRLSRRVRETFVNA</sequence>
<evidence type="ECO:0000256" key="1">
    <source>
        <dbReference type="SAM" id="Phobius"/>
    </source>
</evidence>
<organism evidence="2 3">
    <name type="scientific">Paraburkholderia ginsengisoli</name>
    <dbReference type="NCBI Taxonomy" id="311231"/>
    <lineage>
        <taxon>Bacteria</taxon>
        <taxon>Pseudomonadati</taxon>
        <taxon>Pseudomonadota</taxon>
        <taxon>Betaproteobacteria</taxon>
        <taxon>Burkholderiales</taxon>
        <taxon>Burkholderiaceae</taxon>
        <taxon>Paraburkholderia</taxon>
    </lineage>
</organism>
<name>A0A7T4N2Q6_9BURK</name>
<feature type="transmembrane region" description="Helical" evidence="1">
    <location>
        <begin position="58"/>
        <end position="88"/>
    </location>
</feature>
<evidence type="ECO:0000313" key="3">
    <source>
        <dbReference type="Proteomes" id="UP000595610"/>
    </source>
</evidence>
<dbReference type="KEGG" id="pgis:I6I06_01280"/>
<keyword evidence="1" id="KW-0812">Transmembrane</keyword>
<proteinExistence type="predicted"/>